<organism evidence="1 2">
    <name type="scientific">Jaapia argillacea MUCL 33604</name>
    <dbReference type="NCBI Taxonomy" id="933084"/>
    <lineage>
        <taxon>Eukaryota</taxon>
        <taxon>Fungi</taxon>
        <taxon>Dikarya</taxon>
        <taxon>Basidiomycota</taxon>
        <taxon>Agaricomycotina</taxon>
        <taxon>Agaricomycetes</taxon>
        <taxon>Agaricomycetidae</taxon>
        <taxon>Jaapiales</taxon>
        <taxon>Jaapiaceae</taxon>
        <taxon>Jaapia</taxon>
    </lineage>
</organism>
<dbReference type="InParanoid" id="A0A067Q885"/>
<gene>
    <name evidence="1" type="ORF">JAAARDRAFT_192189</name>
</gene>
<keyword evidence="2" id="KW-1185">Reference proteome</keyword>
<dbReference type="Gene3D" id="3.80.10.10">
    <property type="entry name" value="Ribonuclease Inhibitor"/>
    <property type="match status" value="1"/>
</dbReference>
<dbReference type="EMBL" id="KL197715">
    <property type="protein sequence ID" value="KDQ59712.1"/>
    <property type="molecule type" value="Genomic_DNA"/>
</dbReference>
<sequence>MRTGRLYELFDGETHSLKYMQLHRVDLVHWDSPLLANVTTLDIPCGAFYYNLTDAKFRGIFTSGCPSLVNLTLDAIPHQICHSTTRTPVPTLRALTLICRKDFHETFTFPLILSTPFLESLVLEQEYPYLSRTGWREFVSLLEHSSRNSPLYPNLRSLSLQGVDLGRLSGDFSRGCPELTHLSIVPRLVPSFDFISTLLLSCSPTPSSDNYHHATNLPWPALRHLRLEWLDIPVPMLRRILHARTDAGFPIADVFIRACIEVCSDPAMLQ</sequence>
<protein>
    <recommendedName>
        <fullName evidence="3">F-box domain-containing protein</fullName>
    </recommendedName>
</protein>
<reference evidence="2" key="1">
    <citation type="journal article" date="2014" name="Proc. Natl. Acad. Sci. U.S.A.">
        <title>Extensive sampling of basidiomycete genomes demonstrates inadequacy of the white-rot/brown-rot paradigm for wood decay fungi.</title>
        <authorList>
            <person name="Riley R."/>
            <person name="Salamov A.A."/>
            <person name="Brown D.W."/>
            <person name="Nagy L.G."/>
            <person name="Floudas D."/>
            <person name="Held B.W."/>
            <person name="Levasseur A."/>
            <person name="Lombard V."/>
            <person name="Morin E."/>
            <person name="Otillar R."/>
            <person name="Lindquist E.A."/>
            <person name="Sun H."/>
            <person name="LaButti K.M."/>
            <person name="Schmutz J."/>
            <person name="Jabbour D."/>
            <person name="Luo H."/>
            <person name="Baker S.E."/>
            <person name="Pisabarro A.G."/>
            <person name="Walton J.D."/>
            <person name="Blanchette R.A."/>
            <person name="Henrissat B."/>
            <person name="Martin F."/>
            <person name="Cullen D."/>
            <person name="Hibbett D.S."/>
            <person name="Grigoriev I.V."/>
        </authorList>
    </citation>
    <scope>NUCLEOTIDE SEQUENCE [LARGE SCALE GENOMIC DNA]</scope>
    <source>
        <strain evidence="2">MUCL 33604</strain>
    </source>
</reference>
<dbReference type="InterPro" id="IPR032675">
    <property type="entry name" value="LRR_dom_sf"/>
</dbReference>
<proteinExistence type="predicted"/>
<evidence type="ECO:0000313" key="1">
    <source>
        <dbReference type="EMBL" id="KDQ59712.1"/>
    </source>
</evidence>
<name>A0A067Q885_9AGAM</name>
<dbReference type="Proteomes" id="UP000027265">
    <property type="component" value="Unassembled WGS sequence"/>
</dbReference>
<dbReference type="HOGENOM" id="CLU_1030817_0_0_1"/>
<evidence type="ECO:0008006" key="3">
    <source>
        <dbReference type="Google" id="ProtNLM"/>
    </source>
</evidence>
<evidence type="ECO:0000313" key="2">
    <source>
        <dbReference type="Proteomes" id="UP000027265"/>
    </source>
</evidence>
<dbReference type="AlphaFoldDB" id="A0A067Q885"/>
<dbReference type="SUPFAM" id="SSF52047">
    <property type="entry name" value="RNI-like"/>
    <property type="match status" value="1"/>
</dbReference>
<accession>A0A067Q885</accession>
<dbReference type="OrthoDB" id="3226575at2759"/>